<comment type="caution">
    <text evidence="10">The sequence shown here is derived from an EMBL/GenBank/DDBJ whole genome shotgun (WGS) entry which is preliminary data.</text>
</comment>
<feature type="binding site" evidence="6">
    <location>
        <begin position="121"/>
        <end position="128"/>
    </location>
    <ligand>
        <name>ATP</name>
        <dbReference type="ChEBI" id="CHEBI:30616"/>
    </ligand>
</feature>
<dbReference type="GO" id="GO:0051231">
    <property type="term" value="P:spindle elongation"/>
    <property type="evidence" value="ECO:0007669"/>
    <property type="project" value="TreeGrafter"/>
</dbReference>
<dbReference type="GO" id="GO:0008017">
    <property type="term" value="F:microtubule binding"/>
    <property type="evidence" value="ECO:0007669"/>
    <property type="project" value="InterPro"/>
</dbReference>
<organism evidence="10 11">
    <name type="scientific">Lagenidium giganteum</name>
    <dbReference type="NCBI Taxonomy" id="4803"/>
    <lineage>
        <taxon>Eukaryota</taxon>
        <taxon>Sar</taxon>
        <taxon>Stramenopiles</taxon>
        <taxon>Oomycota</taxon>
        <taxon>Peronosporomycetes</taxon>
        <taxon>Pythiales</taxon>
        <taxon>Pythiaceae</taxon>
    </lineage>
</organism>
<evidence type="ECO:0000256" key="6">
    <source>
        <dbReference type="PROSITE-ProRule" id="PRU00283"/>
    </source>
</evidence>
<dbReference type="GO" id="GO:0005524">
    <property type="term" value="F:ATP binding"/>
    <property type="evidence" value="ECO:0007669"/>
    <property type="project" value="UniProtKB-UniRule"/>
</dbReference>
<feature type="compositionally biased region" description="Polar residues" evidence="8">
    <location>
        <begin position="829"/>
        <end position="842"/>
    </location>
</feature>
<feature type="compositionally biased region" description="Basic and acidic residues" evidence="8">
    <location>
        <begin position="579"/>
        <end position="591"/>
    </location>
</feature>
<evidence type="ECO:0000313" key="11">
    <source>
        <dbReference type="Proteomes" id="UP001146120"/>
    </source>
</evidence>
<dbReference type="Pfam" id="PF00225">
    <property type="entry name" value="Kinesin"/>
    <property type="match status" value="1"/>
</dbReference>
<protein>
    <recommendedName>
        <fullName evidence="9">Kinesin motor domain-containing protein</fullName>
    </recommendedName>
</protein>
<keyword evidence="4 6" id="KW-0067">ATP-binding</keyword>
<dbReference type="SMART" id="SM00129">
    <property type="entry name" value="KISc"/>
    <property type="match status" value="1"/>
</dbReference>
<dbReference type="GO" id="GO:0005737">
    <property type="term" value="C:cytoplasm"/>
    <property type="evidence" value="ECO:0007669"/>
    <property type="project" value="UniProtKB-SubCell"/>
</dbReference>
<evidence type="ECO:0000256" key="8">
    <source>
        <dbReference type="SAM" id="MobiDB-lite"/>
    </source>
</evidence>
<keyword evidence="5 7" id="KW-0175">Coiled coil</keyword>
<feature type="coiled-coil region" evidence="7">
    <location>
        <begin position="912"/>
        <end position="942"/>
    </location>
</feature>
<dbReference type="GO" id="GO:0007052">
    <property type="term" value="P:mitotic spindle organization"/>
    <property type="evidence" value="ECO:0007669"/>
    <property type="project" value="TreeGrafter"/>
</dbReference>
<keyword evidence="6" id="KW-0505">Motor protein</keyword>
<evidence type="ECO:0000256" key="4">
    <source>
        <dbReference type="ARBA" id="ARBA00022840"/>
    </source>
</evidence>
<dbReference type="GO" id="GO:0007018">
    <property type="term" value="P:microtubule-based movement"/>
    <property type="evidence" value="ECO:0007669"/>
    <property type="project" value="InterPro"/>
</dbReference>
<feature type="region of interest" description="Disordered" evidence="8">
    <location>
        <begin position="828"/>
        <end position="854"/>
    </location>
</feature>
<feature type="domain" description="Kinesin motor" evidence="9">
    <location>
        <begin position="52"/>
        <end position="385"/>
    </location>
</feature>
<dbReference type="PANTHER" id="PTHR47969">
    <property type="entry name" value="CHROMOSOME-ASSOCIATED KINESIN KIF4A-RELATED"/>
    <property type="match status" value="1"/>
</dbReference>
<reference evidence="10" key="1">
    <citation type="submission" date="2022-11" db="EMBL/GenBank/DDBJ databases">
        <authorList>
            <person name="Morgan W.R."/>
            <person name="Tartar A."/>
        </authorList>
    </citation>
    <scope>NUCLEOTIDE SEQUENCE</scope>
    <source>
        <strain evidence="10">ARSEF 373</strain>
    </source>
</reference>
<evidence type="ECO:0000259" key="9">
    <source>
        <dbReference type="PROSITE" id="PS50067"/>
    </source>
</evidence>
<keyword evidence="3 6" id="KW-0547">Nucleotide-binding</keyword>
<gene>
    <name evidence="10" type="ORF">N0F65_009152</name>
</gene>
<dbReference type="InterPro" id="IPR027640">
    <property type="entry name" value="Kinesin-like_fam"/>
</dbReference>
<dbReference type="InterPro" id="IPR019821">
    <property type="entry name" value="Kinesin_motor_CS"/>
</dbReference>
<dbReference type="Proteomes" id="UP001146120">
    <property type="component" value="Unassembled WGS sequence"/>
</dbReference>
<evidence type="ECO:0000256" key="5">
    <source>
        <dbReference type="ARBA" id="ARBA00023054"/>
    </source>
</evidence>
<feature type="region of interest" description="Disordered" evidence="8">
    <location>
        <begin position="419"/>
        <end position="446"/>
    </location>
</feature>
<feature type="compositionally biased region" description="Low complexity" evidence="8">
    <location>
        <begin position="426"/>
        <end position="437"/>
    </location>
</feature>
<dbReference type="InterPro" id="IPR036961">
    <property type="entry name" value="Kinesin_motor_dom_sf"/>
</dbReference>
<feature type="region of interest" description="Disordered" evidence="8">
    <location>
        <begin position="561"/>
        <end position="611"/>
    </location>
</feature>
<dbReference type="GO" id="GO:0005875">
    <property type="term" value="C:microtubule associated complex"/>
    <property type="evidence" value="ECO:0007669"/>
    <property type="project" value="TreeGrafter"/>
</dbReference>
<evidence type="ECO:0000256" key="1">
    <source>
        <dbReference type="ARBA" id="ARBA00004496"/>
    </source>
</evidence>
<evidence type="ECO:0000256" key="2">
    <source>
        <dbReference type="ARBA" id="ARBA00022490"/>
    </source>
</evidence>
<dbReference type="SUPFAM" id="SSF52540">
    <property type="entry name" value="P-loop containing nucleoside triphosphate hydrolases"/>
    <property type="match status" value="1"/>
</dbReference>
<accession>A0AAV2YRR1</accession>
<dbReference type="PANTHER" id="PTHR47969:SF15">
    <property type="entry name" value="CHROMOSOME-ASSOCIATED KINESIN KIF4A-RELATED"/>
    <property type="match status" value="1"/>
</dbReference>
<proteinExistence type="inferred from homology"/>
<keyword evidence="2" id="KW-0963">Cytoplasm</keyword>
<comment type="similarity">
    <text evidence="6">Belongs to the TRAFAC class myosin-kinesin ATPase superfamily. Kinesin family.</text>
</comment>
<evidence type="ECO:0000256" key="3">
    <source>
        <dbReference type="ARBA" id="ARBA00022741"/>
    </source>
</evidence>
<comment type="subcellular location">
    <subcellularLocation>
        <location evidence="1">Cytoplasm</location>
    </subcellularLocation>
</comment>
<keyword evidence="11" id="KW-1185">Reference proteome</keyword>
<dbReference type="Gene3D" id="3.40.850.10">
    <property type="entry name" value="Kinesin motor domain"/>
    <property type="match status" value="1"/>
</dbReference>
<dbReference type="InterPro" id="IPR001752">
    <property type="entry name" value="Kinesin_motor_dom"/>
</dbReference>
<dbReference type="PROSITE" id="PS50067">
    <property type="entry name" value="KINESIN_MOTOR_2"/>
    <property type="match status" value="1"/>
</dbReference>
<dbReference type="InterPro" id="IPR027417">
    <property type="entry name" value="P-loop_NTPase"/>
</dbReference>
<evidence type="ECO:0000313" key="10">
    <source>
        <dbReference type="EMBL" id="DAZ96685.1"/>
    </source>
</evidence>
<sequence>MAAMSRMDALGVMTSNLQARAKTDDAACTARNENDDDDIDDAGDGISHMGTPTALFLCKRSLSFTTMCSISLRHKKVSDVIVCVLGCCSARVSIADVYFGALQSMVATFLDGYNTTVIAYGQTGSGKTYTMGHSMDNSARQPGIAHVTASDGLMPRFLSDFFAALDQERSTERSTERSIRASFLEVYCDDIHDLLDERREKPQLIVREDVNSVYVENLTQIEVKSLEKALQVLNLGRLRQARGANALNDQSSRSHAVFTMEVTRKNGLETKKAKLTFVDLAGSERLKKTHVEGTRQKESMSINVGLLALGNVINALGDDKITHRKSDSNGQGPHVPYRSSKLTRLLRDALGGNSSTLFIACLSPVAANAGETLCTLQYANRARNIQNRAQKNVEVKTIPRTPSQIEINRLQEEILKLQRQLHEQGSPSSPCSTHSSHPPSPTEAPVVPISLTTMLFASKSDSIRSQNVTDIGLIGQQEVNEHNTSDNVLKPSDVLPPPQVQDFSLEAAPENTNAEEADVNQNGSTCPPSPIEEEIIESEMVMGDESVASCQLQMDEDTVMETVPKQKSLSTPDDSDDVSESREHEQDRLDECSGVSHNCEMSSAGHDGPEAAKLVSEPQDDQARDAQNEVMAAAECMHSPAIVQNERVSTLTADAMANGLAQTTSHLLEHDCEAPVESSTSDRNGGEAKVTGSVADETDVNVDGTFDSVCEDIINPLSVPLPSDLDDLDEFMDCEEDDGVVELFACHTMLQPRANDDDPRDPEVTQVIEQEAIHQAPNESGDSGLTNVSLPDDRTEIADAHASDQSAAATQASDFVYIPPPLLGCNRRPSVTTPQPNVNTVYQRPETPRRRGSATRPIKIIAFDDQVAASSQSSRTQRVDNLLERLRWLGEDQFGQLPALDCAEDSAIEKLLVTLEAVLSAHEKQNERLDRLERRWQRLLKTLGNKKSRAADRLGKFSASHRESFVRQQVTKCERKLAKNLYMRVLARQELDQLLEEASYDGHLDVDSTLFLSEEQLRICRGWKGGSSDCENFQKELLPLLLNGFLSASSDEVESERIALMQL</sequence>
<dbReference type="GO" id="GO:0003777">
    <property type="term" value="F:microtubule motor activity"/>
    <property type="evidence" value="ECO:0007669"/>
    <property type="project" value="InterPro"/>
</dbReference>
<dbReference type="EMBL" id="DAKRPA010000159">
    <property type="protein sequence ID" value="DAZ96685.1"/>
    <property type="molecule type" value="Genomic_DNA"/>
</dbReference>
<evidence type="ECO:0000256" key="7">
    <source>
        <dbReference type="SAM" id="Coils"/>
    </source>
</evidence>
<dbReference type="PROSITE" id="PS00411">
    <property type="entry name" value="KINESIN_MOTOR_1"/>
    <property type="match status" value="1"/>
</dbReference>
<name>A0AAV2YRR1_9STRA</name>
<dbReference type="PRINTS" id="PR00380">
    <property type="entry name" value="KINESINHEAVY"/>
</dbReference>
<reference evidence="10" key="2">
    <citation type="journal article" date="2023" name="Microbiol Resour">
        <title>Decontamination and Annotation of the Draft Genome Sequence of the Oomycete Lagenidium giganteum ARSEF 373.</title>
        <authorList>
            <person name="Morgan W.R."/>
            <person name="Tartar A."/>
        </authorList>
    </citation>
    <scope>NUCLEOTIDE SEQUENCE</scope>
    <source>
        <strain evidence="10">ARSEF 373</strain>
    </source>
</reference>
<dbReference type="AlphaFoldDB" id="A0AAV2YRR1"/>